<dbReference type="EMBL" id="CP019312">
    <property type="protein sequence ID" value="APX13894.1"/>
    <property type="molecule type" value="Genomic_DNA"/>
</dbReference>
<dbReference type="AlphaFoldDB" id="A0A1P8N0P1"/>
<sequence length="61" mass="6288">MKFVVVTFAALTLATPTLASVHALKPLSVSGPDAIFHGGGCRKSSPPGQCCHAGSQPYHCH</sequence>
<proteinExistence type="predicted"/>
<feature type="chain" id="PRO_5013088804" description="YHYH domain-containing protein" evidence="1">
    <location>
        <begin position="20"/>
        <end position="61"/>
    </location>
</feature>
<reference evidence="2 3" key="1">
    <citation type="submission" date="2017-01" db="EMBL/GenBank/DDBJ databases">
        <title>Complete genome of Tateyamaria omphalii DOK1-4 isolated from seawater in Dokdo.</title>
        <authorList>
            <person name="Kim J.H."/>
            <person name="Chi W.-J."/>
        </authorList>
    </citation>
    <scope>NUCLEOTIDE SEQUENCE [LARGE SCALE GENOMIC DNA]</scope>
    <source>
        <strain evidence="2 3">DOK1-4</strain>
    </source>
</reference>
<evidence type="ECO:0008006" key="4">
    <source>
        <dbReference type="Google" id="ProtNLM"/>
    </source>
</evidence>
<dbReference type="KEGG" id="tom:BWR18_13875"/>
<evidence type="ECO:0000256" key="1">
    <source>
        <dbReference type="SAM" id="SignalP"/>
    </source>
</evidence>
<keyword evidence="1" id="KW-0732">Signal</keyword>
<organism evidence="2 3">
    <name type="scientific">Tateyamaria omphalii</name>
    <dbReference type="NCBI Taxonomy" id="299262"/>
    <lineage>
        <taxon>Bacteria</taxon>
        <taxon>Pseudomonadati</taxon>
        <taxon>Pseudomonadota</taxon>
        <taxon>Alphaproteobacteria</taxon>
        <taxon>Rhodobacterales</taxon>
        <taxon>Roseobacteraceae</taxon>
        <taxon>Tateyamaria</taxon>
    </lineage>
</organism>
<accession>A0A1P8N0P1</accession>
<gene>
    <name evidence="2" type="ORF">BWR18_13875</name>
</gene>
<dbReference type="Proteomes" id="UP000186336">
    <property type="component" value="Chromosome"/>
</dbReference>
<evidence type="ECO:0000313" key="3">
    <source>
        <dbReference type="Proteomes" id="UP000186336"/>
    </source>
</evidence>
<evidence type="ECO:0000313" key="2">
    <source>
        <dbReference type="EMBL" id="APX13894.1"/>
    </source>
</evidence>
<protein>
    <recommendedName>
        <fullName evidence="4">YHYH domain-containing protein</fullName>
    </recommendedName>
</protein>
<name>A0A1P8N0P1_9RHOB</name>
<feature type="signal peptide" evidence="1">
    <location>
        <begin position="1"/>
        <end position="19"/>
    </location>
</feature>
<keyword evidence="3" id="KW-1185">Reference proteome</keyword>